<proteinExistence type="predicted"/>
<comment type="caution">
    <text evidence="1">The sequence shown here is derived from an EMBL/GenBank/DDBJ whole genome shotgun (WGS) entry which is preliminary data.</text>
</comment>
<keyword evidence="2" id="KW-1185">Reference proteome</keyword>
<organism evidence="1 2">
    <name type="scientific">Daphnia galeata</name>
    <dbReference type="NCBI Taxonomy" id="27404"/>
    <lineage>
        <taxon>Eukaryota</taxon>
        <taxon>Metazoa</taxon>
        <taxon>Ecdysozoa</taxon>
        <taxon>Arthropoda</taxon>
        <taxon>Crustacea</taxon>
        <taxon>Branchiopoda</taxon>
        <taxon>Diplostraca</taxon>
        <taxon>Cladocera</taxon>
        <taxon>Anomopoda</taxon>
        <taxon>Daphniidae</taxon>
        <taxon>Daphnia</taxon>
    </lineage>
</organism>
<dbReference type="AlphaFoldDB" id="A0A8J2WHZ9"/>
<dbReference type="EMBL" id="CAKKLH010000168">
    <property type="protein sequence ID" value="CAH0105026.1"/>
    <property type="molecule type" value="Genomic_DNA"/>
</dbReference>
<protein>
    <submittedName>
        <fullName evidence="1">Uncharacterized protein</fullName>
    </submittedName>
</protein>
<name>A0A8J2WHZ9_9CRUS</name>
<evidence type="ECO:0000313" key="1">
    <source>
        <dbReference type="EMBL" id="CAH0105026.1"/>
    </source>
</evidence>
<accession>A0A8J2WHZ9</accession>
<reference evidence="1" key="1">
    <citation type="submission" date="2021-11" db="EMBL/GenBank/DDBJ databases">
        <authorList>
            <person name="Schell T."/>
        </authorList>
    </citation>
    <scope>NUCLEOTIDE SEQUENCE</scope>
    <source>
        <strain evidence="1">M5</strain>
    </source>
</reference>
<dbReference type="Proteomes" id="UP000789390">
    <property type="component" value="Unassembled WGS sequence"/>
</dbReference>
<sequence length="232" mass="25757">MSNLASQKDLLDQIWHSTRNSIGKDLLTDSKLVPVPNLSWANDFDFFSVFVKGKSENVGQKIRDSLAGASYHVIGHVSQVIQLEKTDLDRLLNSTKPHPEDVGNQPEKWEKDIDLGSKSVHLTVEGLHKYIISLNLSEGDLCLKQTIPHLVGAKSVYIITDLMKASRITACVTSDDDNMEVVSLTSVPIGFGYSKFRLTPEGLVAEQIKCKPSLHGKWDVVTDQLSEFLNNL</sequence>
<dbReference type="Pfam" id="PF15668">
    <property type="entry name" value="DUF4663"/>
    <property type="match status" value="1"/>
</dbReference>
<dbReference type="PANTHER" id="PTHR36872:SF1">
    <property type="entry name" value="GENE 5901-RELATED"/>
    <property type="match status" value="1"/>
</dbReference>
<dbReference type="OrthoDB" id="10012075at2759"/>
<evidence type="ECO:0000313" key="2">
    <source>
        <dbReference type="Proteomes" id="UP000789390"/>
    </source>
</evidence>
<gene>
    <name evidence="1" type="ORF">DGAL_LOCUS7983</name>
</gene>
<dbReference type="PANTHER" id="PTHR36872">
    <property type="entry name" value="GENE 5901-RELATED"/>
    <property type="match status" value="1"/>
</dbReference>
<dbReference type="InterPro" id="IPR031366">
    <property type="entry name" value="DUF4663"/>
</dbReference>